<proteinExistence type="predicted"/>
<reference evidence="1 2" key="1">
    <citation type="journal article" date="2016" name="Nat. Commun.">
        <title>Thousands of microbial genomes shed light on interconnected biogeochemical processes in an aquifer system.</title>
        <authorList>
            <person name="Anantharaman K."/>
            <person name="Brown C.T."/>
            <person name="Hug L.A."/>
            <person name="Sharon I."/>
            <person name="Castelle C.J."/>
            <person name="Probst A.J."/>
            <person name="Thomas B.C."/>
            <person name="Singh A."/>
            <person name="Wilkins M.J."/>
            <person name="Karaoz U."/>
            <person name="Brodie E.L."/>
            <person name="Williams K.H."/>
            <person name="Hubbard S.S."/>
            <person name="Banfield J.F."/>
        </authorList>
    </citation>
    <scope>NUCLEOTIDE SEQUENCE [LARGE SCALE GENOMIC DNA]</scope>
</reference>
<dbReference type="Pfam" id="PF13419">
    <property type="entry name" value="HAD_2"/>
    <property type="match status" value="1"/>
</dbReference>
<dbReference type="Gene3D" id="3.40.50.1000">
    <property type="entry name" value="HAD superfamily/HAD-like"/>
    <property type="match status" value="1"/>
</dbReference>
<evidence type="ECO:0000313" key="2">
    <source>
        <dbReference type="Proteomes" id="UP000176406"/>
    </source>
</evidence>
<sequence length="225" mass="25142">MKLVLFDIDKTLLKGTRGHHLAFSDAFKKVYGVNTDIDIIEHDGMTDQQIIIEVLKKNDIAETVIKSKMTECMALMVDYFSNVIKDEKIIILDGVPELLEELKRNNILLGLVTGNLEAIARAKLIKIGLNHFFKFGGFGSDDVDRSNLVKLAIKRAENNFNFNFDNNVFLAGDTAKDMEAGRKAQVKNIGVATGKYSREQLEAAGADFTVPNLKDKEEFSKIISK</sequence>
<dbReference type="GO" id="GO:0005829">
    <property type="term" value="C:cytosol"/>
    <property type="evidence" value="ECO:0007669"/>
    <property type="project" value="TreeGrafter"/>
</dbReference>
<dbReference type="PANTHER" id="PTHR43434">
    <property type="entry name" value="PHOSPHOGLYCOLATE PHOSPHATASE"/>
    <property type="match status" value="1"/>
</dbReference>
<dbReference type="InterPro" id="IPR041492">
    <property type="entry name" value="HAD_2"/>
</dbReference>
<dbReference type="AlphaFoldDB" id="A0A1G2ED20"/>
<gene>
    <name evidence="1" type="ORF">A3A08_02105</name>
</gene>
<organism evidence="1 2">
    <name type="scientific">Candidatus Nealsonbacteria bacterium RIFCSPLOWO2_01_FULL_41_9</name>
    <dbReference type="NCBI Taxonomy" id="1801671"/>
    <lineage>
        <taxon>Bacteria</taxon>
        <taxon>Candidatus Nealsoniibacteriota</taxon>
    </lineage>
</organism>
<dbReference type="SFLD" id="SFLDG01129">
    <property type="entry name" value="C1.5:_HAD__Beta-PGM__Phosphata"/>
    <property type="match status" value="1"/>
</dbReference>
<dbReference type="SFLD" id="SFLDS00003">
    <property type="entry name" value="Haloacid_Dehalogenase"/>
    <property type="match status" value="1"/>
</dbReference>
<evidence type="ECO:0000313" key="1">
    <source>
        <dbReference type="EMBL" id="OGZ23639.1"/>
    </source>
</evidence>
<dbReference type="Gene3D" id="1.10.150.240">
    <property type="entry name" value="Putative phosphatase, domain 2"/>
    <property type="match status" value="1"/>
</dbReference>
<dbReference type="InterPro" id="IPR036412">
    <property type="entry name" value="HAD-like_sf"/>
</dbReference>
<dbReference type="InterPro" id="IPR023198">
    <property type="entry name" value="PGP-like_dom2"/>
</dbReference>
<dbReference type="InterPro" id="IPR023214">
    <property type="entry name" value="HAD_sf"/>
</dbReference>
<evidence type="ECO:0008006" key="3">
    <source>
        <dbReference type="Google" id="ProtNLM"/>
    </source>
</evidence>
<dbReference type="EMBL" id="MHMG01000012">
    <property type="protein sequence ID" value="OGZ23639.1"/>
    <property type="molecule type" value="Genomic_DNA"/>
</dbReference>
<name>A0A1G2ED20_9BACT</name>
<accession>A0A1G2ED20</accession>
<dbReference type="InterPro" id="IPR050155">
    <property type="entry name" value="HAD-like_hydrolase_sf"/>
</dbReference>
<comment type="caution">
    <text evidence="1">The sequence shown here is derived from an EMBL/GenBank/DDBJ whole genome shotgun (WGS) entry which is preliminary data.</text>
</comment>
<dbReference type="GO" id="GO:0006281">
    <property type="term" value="P:DNA repair"/>
    <property type="evidence" value="ECO:0007669"/>
    <property type="project" value="TreeGrafter"/>
</dbReference>
<dbReference type="PANTHER" id="PTHR43434:SF1">
    <property type="entry name" value="PHOSPHOGLYCOLATE PHOSPHATASE"/>
    <property type="match status" value="1"/>
</dbReference>
<dbReference type="GO" id="GO:0008967">
    <property type="term" value="F:phosphoglycolate phosphatase activity"/>
    <property type="evidence" value="ECO:0007669"/>
    <property type="project" value="TreeGrafter"/>
</dbReference>
<dbReference type="Proteomes" id="UP000176406">
    <property type="component" value="Unassembled WGS sequence"/>
</dbReference>
<protein>
    <recommendedName>
        <fullName evidence="3">Haloacid dehalogenase</fullName>
    </recommendedName>
</protein>
<dbReference type="SUPFAM" id="SSF56784">
    <property type="entry name" value="HAD-like"/>
    <property type="match status" value="1"/>
</dbReference>